<evidence type="ECO:0000313" key="1">
    <source>
        <dbReference type="EMBL" id="HIR14748.1"/>
    </source>
</evidence>
<proteinExistence type="predicted"/>
<dbReference type="Pfam" id="PF14286">
    <property type="entry name" value="DHHW"/>
    <property type="match status" value="1"/>
</dbReference>
<dbReference type="AlphaFoldDB" id="A0A9D1ADW8"/>
<name>A0A9D1ADW8_9FIRM</name>
<protein>
    <recommendedName>
        <fullName evidence="3">AlgX/AlgJ SGNH hydrolase-like domain-containing protein</fullName>
    </recommendedName>
</protein>
<reference evidence="1" key="2">
    <citation type="journal article" date="2021" name="PeerJ">
        <title>Extensive microbial diversity within the chicken gut microbiome revealed by metagenomics and culture.</title>
        <authorList>
            <person name="Gilroy R."/>
            <person name="Ravi A."/>
            <person name="Getino M."/>
            <person name="Pursley I."/>
            <person name="Horton D.L."/>
            <person name="Alikhan N.F."/>
            <person name="Baker D."/>
            <person name="Gharbi K."/>
            <person name="Hall N."/>
            <person name="Watson M."/>
            <person name="Adriaenssens E.M."/>
            <person name="Foster-Nyarko E."/>
            <person name="Jarju S."/>
            <person name="Secka A."/>
            <person name="Antonio M."/>
            <person name="Oren A."/>
            <person name="Chaudhuri R.R."/>
            <person name="La Ragione R."/>
            <person name="Hildebrand F."/>
            <person name="Pallen M.J."/>
        </authorList>
    </citation>
    <scope>NUCLEOTIDE SEQUENCE</scope>
    <source>
        <strain evidence="1">ChiSjej4B22-8148</strain>
    </source>
</reference>
<accession>A0A9D1ADW8</accession>
<dbReference type="InterPro" id="IPR025945">
    <property type="entry name" value="DHHW"/>
</dbReference>
<organism evidence="1 2">
    <name type="scientific">Candidatus Choladousia intestinavium</name>
    <dbReference type="NCBI Taxonomy" id="2840727"/>
    <lineage>
        <taxon>Bacteria</taxon>
        <taxon>Bacillati</taxon>
        <taxon>Bacillota</taxon>
        <taxon>Clostridia</taxon>
        <taxon>Lachnospirales</taxon>
        <taxon>Lachnospiraceae</taxon>
        <taxon>Lachnospiraceae incertae sedis</taxon>
        <taxon>Candidatus Choladousia</taxon>
    </lineage>
</organism>
<dbReference type="EMBL" id="DVGK01000146">
    <property type="protein sequence ID" value="HIR14748.1"/>
    <property type="molecule type" value="Genomic_DNA"/>
</dbReference>
<evidence type="ECO:0000313" key="2">
    <source>
        <dbReference type="Proteomes" id="UP000886757"/>
    </source>
</evidence>
<sequence>MSRKQKYRRAKRMIYRIITLLFAAVVFGFSAGNLIKKDREYSETENRMLEQKPSVSISGIADGSYMEKYETYQADQFAGRDTWMEIKTGMELLLGKRESNGVFLGEDGVLMEELSDDSGKNVAENLEEINNFAARNEGINFYFLLAPNAAQVWKEKLPAFAVTEDQEKQFAGVQQELSESIQWVDALGVLQEHKDEEIYYHTDHHWTSLAASYVFEGLRDVMQLDETYITPLKPYAVTNDFQGTLSAKSGYERRAKETIYAYLPEDGQDTGLVVYDVEAGEKTASLYHTDKLNERDKYGVFLGGNSPLLDIQTVSDSQRKLLIFKDSYANCMIPFLVSSFRQIEVVDPRYYYGDVQTLIEENDITDVLFLYNGNTFFTDNSLSGVLKE</sequence>
<evidence type="ECO:0008006" key="3">
    <source>
        <dbReference type="Google" id="ProtNLM"/>
    </source>
</evidence>
<reference evidence="1" key="1">
    <citation type="submission" date="2020-10" db="EMBL/GenBank/DDBJ databases">
        <authorList>
            <person name="Gilroy R."/>
        </authorList>
    </citation>
    <scope>NUCLEOTIDE SEQUENCE</scope>
    <source>
        <strain evidence="1">ChiSjej4B22-8148</strain>
    </source>
</reference>
<comment type="caution">
    <text evidence="1">The sequence shown here is derived from an EMBL/GenBank/DDBJ whole genome shotgun (WGS) entry which is preliminary data.</text>
</comment>
<gene>
    <name evidence="1" type="ORF">IAB31_12590</name>
</gene>
<dbReference type="Proteomes" id="UP000886757">
    <property type="component" value="Unassembled WGS sequence"/>
</dbReference>